<protein>
    <submittedName>
        <fullName evidence="1">Uncharacterized protein</fullName>
    </submittedName>
</protein>
<gene>
    <name evidence="1" type="ORF">OLMES_0737</name>
</gene>
<proteinExistence type="predicted"/>
<keyword evidence="2" id="KW-1185">Reference proteome</keyword>
<name>A0A1Y0I3Q8_9GAMM</name>
<reference evidence="1 2" key="1">
    <citation type="submission" date="2017-05" db="EMBL/GenBank/DDBJ databases">
        <title>Genomic insights into alkan degradation activity of Oleiphilus messinensis.</title>
        <authorList>
            <person name="Kozyavkin S.A."/>
            <person name="Slesarev A.I."/>
            <person name="Golyshin P.N."/>
            <person name="Korzhenkov A."/>
            <person name="Golyshina O.N."/>
            <person name="Toshchakov S.V."/>
        </authorList>
    </citation>
    <scope>NUCLEOTIDE SEQUENCE [LARGE SCALE GENOMIC DNA]</scope>
    <source>
        <strain evidence="1 2">ME102</strain>
    </source>
</reference>
<accession>A0A1Y0I3Q8</accession>
<dbReference type="Proteomes" id="UP000196027">
    <property type="component" value="Chromosome"/>
</dbReference>
<sequence length="105" mass="11999">MNTPYFYADFSFFVRCGLAPEAQTGQTCKDPGLYNQRAVADSRYLFIDRDTAHLLSRNVVMRGRHIGVPKSGDCVIINNFWLTAAAEFLAQPHLMTLQWLIIRFV</sequence>
<organism evidence="1 2">
    <name type="scientific">Oleiphilus messinensis</name>
    <dbReference type="NCBI Taxonomy" id="141451"/>
    <lineage>
        <taxon>Bacteria</taxon>
        <taxon>Pseudomonadati</taxon>
        <taxon>Pseudomonadota</taxon>
        <taxon>Gammaproteobacteria</taxon>
        <taxon>Oceanospirillales</taxon>
        <taxon>Oleiphilaceae</taxon>
        <taxon>Oleiphilus</taxon>
    </lineage>
</organism>
<dbReference type="KEGG" id="ome:OLMES_0737"/>
<evidence type="ECO:0000313" key="1">
    <source>
        <dbReference type="EMBL" id="ARU54829.1"/>
    </source>
</evidence>
<evidence type="ECO:0000313" key="2">
    <source>
        <dbReference type="Proteomes" id="UP000196027"/>
    </source>
</evidence>
<dbReference type="AlphaFoldDB" id="A0A1Y0I3Q8"/>
<dbReference type="EMBL" id="CP021425">
    <property type="protein sequence ID" value="ARU54829.1"/>
    <property type="molecule type" value="Genomic_DNA"/>
</dbReference>